<feature type="region of interest" description="Disordered" evidence="1">
    <location>
        <begin position="26"/>
        <end position="51"/>
    </location>
</feature>
<name>A0ABP7X6R4_9GAMM</name>
<dbReference type="SUPFAM" id="SSF49373">
    <property type="entry name" value="Invasin/intimin cell-adhesion fragments"/>
    <property type="match status" value="1"/>
</dbReference>
<dbReference type="Gene3D" id="2.60.40.10">
    <property type="entry name" value="Immunoglobulins"/>
    <property type="match status" value="2"/>
</dbReference>
<protein>
    <recommendedName>
        <fullName evidence="5">Big-1 domain-containing protein</fullName>
    </recommendedName>
</protein>
<organism evidence="3 4">
    <name type="scientific">Zhongshania borealis</name>
    <dbReference type="NCBI Taxonomy" id="889488"/>
    <lineage>
        <taxon>Bacteria</taxon>
        <taxon>Pseudomonadati</taxon>
        <taxon>Pseudomonadota</taxon>
        <taxon>Gammaproteobacteria</taxon>
        <taxon>Cellvibrionales</taxon>
        <taxon>Spongiibacteraceae</taxon>
        <taxon>Zhongshania</taxon>
    </lineage>
</organism>
<keyword evidence="4" id="KW-1185">Reference proteome</keyword>
<evidence type="ECO:0000256" key="1">
    <source>
        <dbReference type="SAM" id="MobiDB-lite"/>
    </source>
</evidence>
<dbReference type="EMBL" id="BAABDM010000011">
    <property type="protein sequence ID" value="GAA4105554.1"/>
    <property type="molecule type" value="Genomic_DNA"/>
</dbReference>
<reference evidence="4" key="1">
    <citation type="journal article" date="2019" name="Int. J. Syst. Evol. Microbiol.">
        <title>The Global Catalogue of Microorganisms (GCM) 10K type strain sequencing project: providing services to taxonomists for standard genome sequencing and annotation.</title>
        <authorList>
            <consortium name="The Broad Institute Genomics Platform"/>
            <consortium name="The Broad Institute Genome Sequencing Center for Infectious Disease"/>
            <person name="Wu L."/>
            <person name="Ma J."/>
        </authorList>
    </citation>
    <scope>NUCLEOTIDE SEQUENCE [LARGE SCALE GENOMIC DNA]</scope>
    <source>
        <strain evidence="4">JCM 17304</strain>
    </source>
</reference>
<accession>A0ABP7X6R4</accession>
<dbReference type="PROSITE" id="PS51257">
    <property type="entry name" value="PROKAR_LIPOPROTEIN"/>
    <property type="match status" value="1"/>
</dbReference>
<feature type="chain" id="PRO_5047243061" description="Big-1 domain-containing protein" evidence="2">
    <location>
        <begin position="22"/>
        <end position="569"/>
    </location>
</feature>
<dbReference type="InterPro" id="IPR013783">
    <property type="entry name" value="Ig-like_fold"/>
</dbReference>
<feature type="region of interest" description="Disordered" evidence="1">
    <location>
        <begin position="548"/>
        <end position="569"/>
    </location>
</feature>
<evidence type="ECO:0008006" key="5">
    <source>
        <dbReference type="Google" id="ProtNLM"/>
    </source>
</evidence>
<dbReference type="RefSeq" id="WP_344938632.1">
    <property type="nucleotide sequence ID" value="NZ_BAABDM010000011.1"/>
</dbReference>
<keyword evidence="2" id="KW-0732">Signal</keyword>
<feature type="compositionally biased region" description="Low complexity" evidence="1">
    <location>
        <begin position="32"/>
        <end position="51"/>
    </location>
</feature>
<evidence type="ECO:0000313" key="4">
    <source>
        <dbReference type="Proteomes" id="UP001500392"/>
    </source>
</evidence>
<dbReference type="InterPro" id="IPR008964">
    <property type="entry name" value="Invasin/intimin_cell_adhesion"/>
</dbReference>
<evidence type="ECO:0000256" key="2">
    <source>
        <dbReference type="SAM" id="SignalP"/>
    </source>
</evidence>
<feature type="signal peptide" evidence="2">
    <location>
        <begin position="1"/>
        <end position="21"/>
    </location>
</feature>
<gene>
    <name evidence="3" type="ORF">GCM10022414_35380</name>
</gene>
<proteinExistence type="predicted"/>
<sequence length="569" mass="58948">MKVLFRTCLLTSTVLLFTACGGGGSDGGPTLTPDESTNTDSTSSTDTTDGSVDTQVVRFGSYSGTTFTAGKVASNNTTLNAGQSATLSVSFIDQNNSPVTDTADILFTSPCIASGISEIDPAIATNTSGTVTATYTARGCDGDDIITAETSVDSTTYSANVTITAVPSPLGSITFVSADPQIINIKGSGGPQGEQSVVTFLVNNESGGPVPSLDVNFYLDTTVGGITISNDTAKTNANGFVSTTVSAGTVATPVRVLAEAVRDGKVISTESSQLAISTGFPDQDSFSISATELNIDGWNFEGTKTIISVRAADRFNHPAPDGTSITFWTEGAKIEPNCVTSGGQCSVELESQEPRPANGRITVLAYAIGEESFLDTNPTNGQFDSAESFDDISEPYLDRDEDNTYDLGDEEFADFNSDKQWNDKNSKFDGLLCDATENAICNPDANTTYVFNDITIVLSGSNDLSVTTLPSSINPLTAPVPVTVFIQDARGQVPPAGTTVQASITQGEIVGASSYSMASTASAGPASFTFLVAPEDTAGTGRLDISVTTPATGDSGRFSYSSSVPITQP</sequence>
<evidence type="ECO:0000313" key="3">
    <source>
        <dbReference type="EMBL" id="GAA4105554.1"/>
    </source>
</evidence>
<dbReference type="Proteomes" id="UP001500392">
    <property type="component" value="Unassembled WGS sequence"/>
</dbReference>
<comment type="caution">
    <text evidence="3">The sequence shown here is derived from an EMBL/GenBank/DDBJ whole genome shotgun (WGS) entry which is preliminary data.</text>
</comment>